<gene>
    <name evidence="3" type="ORF">DES36_10917</name>
</gene>
<organism evidence="3 4">
    <name type="scientific">Alkalibaculum bacchi</name>
    <dbReference type="NCBI Taxonomy" id="645887"/>
    <lineage>
        <taxon>Bacteria</taxon>
        <taxon>Bacillati</taxon>
        <taxon>Bacillota</taxon>
        <taxon>Clostridia</taxon>
        <taxon>Eubacteriales</taxon>
        <taxon>Eubacteriaceae</taxon>
        <taxon>Alkalibaculum</taxon>
    </lineage>
</organism>
<dbReference type="InterPro" id="IPR045079">
    <property type="entry name" value="Oxoprolinase-like"/>
</dbReference>
<name>A0A366I5N8_9FIRM</name>
<feature type="compositionally biased region" description="Polar residues" evidence="1">
    <location>
        <begin position="485"/>
        <end position="494"/>
    </location>
</feature>
<dbReference type="PANTHER" id="PTHR11365">
    <property type="entry name" value="5-OXOPROLINASE RELATED"/>
    <property type="match status" value="1"/>
</dbReference>
<dbReference type="PANTHER" id="PTHR11365:SF23">
    <property type="entry name" value="HYPOTHETICAL 5-OXOPROLINASE (EUROFUNG)-RELATED"/>
    <property type="match status" value="1"/>
</dbReference>
<dbReference type="GO" id="GO:0017168">
    <property type="term" value="F:5-oxoprolinase (ATP-hydrolyzing) activity"/>
    <property type="evidence" value="ECO:0007669"/>
    <property type="project" value="TreeGrafter"/>
</dbReference>
<dbReference type="OrthoDB" id="102473at2"/>
<dbReference type="RefSeq" id="WP_113920678.1">
    <property type="nucleotide sequence ID" value="NZ_QNRX01000009.1"/>
</dbReference>
<feature type="region of interest" description="Disordered" evidence="1">
    <location>
        <begin position="485"/>
        <end position="507"/>
    </location>
</feature>
<evidence type="ECO:0000313" key="4">
    <source>
        <dbReference type="Proteomes" id="UP000253490"/>
    </source>
</evidence>
<comment type="caution">
    <text evidence="3">The sequence shown here is derived from an EMBL/GenBank/DDBJ whole genome shotgun (WGS) entry which is preliminary data.</text>
</comment>
<dbReference type="Proteomes" id="UP000253490">
    <property type="component" value="Unassembled WGS sequence"/>
</dbReference>
<dbReference type="GO" id="GO:0005829">
    <property type="term" value="C:cytosol"/>
    <property type="evidence" value="ECO:0007669"/>
    <property type="project" value="TreeGrafter"/>
</dbReference>
<sequence>MSIDDVILKSVIAHRLDTISKEMGVALERSSRSPIFAEACDFACGVTNHKGELISQLNGIPILAAAGAFSVQAIIEKYGEEIKDGDVFIINDPYWGGNHLPDIGIITPVFYEEELVFFTVSRAHHGDIGGSVAGSYNTKATEIFQEGIRIPPTKMATKDGIIYEVLDLITYNTRNPNMMRSDFYAQMGANKIGKNRLISLLEKYGLEKVKEILVSILKSAEELAKSEIAKFPQGTYIGEEWLDDDGFQEEPIKIKASVTFNGDEVLIDFTGSDEQVTGFVNCGLVTTKCASYIGLLWALSPEIPRNSGGFRPINIIAPKGSIINPHEGAPVTMSTLHCASEIIAAILKACAKAVPERIPAGFGRYLGPSFYGTDPRNEKYYVGFTFCSLGSGGGKCGQDGYPYMAAFSNYGGVQAPNNESNEIQYPVLTLNHHLVTDTAGSGEYRGAPGVKYEYQFYGHDQSIVMWGDGMKIAPYGLEGGKLGSTNKNSLTTKKNGSEVLPSKTAPRRIDSGDSILIISSGGGGWGDPYKREREKVYEDFINGYISQEKAEKDYGVVLSHAGVNIEKTRKLRNVEGK</sequence>
<dbReference type="EMBL" id="QNRX01000009">
    <property type="protein sequence ID" value="RBP63801.1"/>
    <property type="molecule type" value="Genomic_DNA"/>
</dbReference>
<dbReference type="InterPro" id="IPR003692">
    <property type="entry name" value="Hydantoinase_B"/>
</dbReference>
<dbReference type="AlphaFoldDB" id="A0A366I5N8"/>
<protein>
    <submittedName>
        <fullName evidence="3">N-methylhydantoinase B</fullName>
    </submittedName>
</protein>
<keyword evidence="4" id="KW-1185">Reference proteome</keyword>
<accession>A0A366I5N8</accession>
<feature type="domain" description="Hydantoinase B/oxoprolinase" evidence="2">
    <location>
        <begin position="5"/>
        <end position="528"/>
    </location>
</feature>
<dbReference type="Pfam" id="PF02538">
    <property type="entry name" value="Hydantoinase_B"/>
    <property type="match status" value="1"/>
</dbReference>
<dbReference type="GO" id="GO:0006749">
    <property type="term" value="P:glutathione metabolic process"/>
    <property type="evidence" value="ECO:0007669"/>
    <property type="project" value="TreeGrafter"/>
</dbReference>
<evidence type="ECO:0000259" key="2">
    <source>
        <dbReference type="Pfam" id="PF02538"/>
    </source>
</evidence>
<proteinExistence type="predicted"/>
<evidence type="ECO:0000256" key="1">
    <source>
        <dbReference type="SAM" id="MobiDB-lite"/>
    </source>
</evidence>
<reference evidence="3 4" key="1">
    <citation type="submission" date="2018-06" db="EMBL/GenBank/DDBJ databases">
        <title>Genomic Encyclopedia of Type Strains, Phase IV (KMG-IV): sequencing the most valuable type-strain genomes for metagenomic binning, comparative biology and taxonomic classification.</title>
        <authorList>
            <person name="Goeker M."/>
        </authorList>
    </citation>
    <scope>NUCLEOTIDE SEQUENCE [LARGE SCALE GENOMIC DNA]</scope>
    <source>
        <strain evidence="3 4">DSM 22112</strain>
    </source>
</reference>
<evidence type="ECO:0000313" key="3">
    <source>
        <dbReference type="EMBL" id="RBP63801.1"/>
    </source>
</evidence>